<dbReference type="Proteomes" id="UP000007575">
    <property type="component" value="Chromosome"/>
</dbReference>
<proteinExistence type="predicted"/>
<dbReference type="OrthoDB" id="74099at2"/>
<reference evidence="1 2" key="1">
    <citation type="journal article" date="2012" name="PLoS ONE">
        <title>Genome sequence and transcriptome analysis of the radioresistant bacterium Deinococcus gobiensis: insights into the extreme environmental adaptations.</title>
        <authorList>
            <person name="Yuan M."/>
            <person name="Chen M."/>
            <person name="Zhang W."/>
            <person name="Lu W."/>
            <person name="Wang J."/>
            <person name="Yang M."/>
            <person name="Zhao P."/>
            <person name="Tang R."/>
            <person name="Li X."/>
            <person name="Hao Y."/>
            <person name="Zhou Z."/>
            <person name="Zhan Y."/>
            <person name="Yu H."/>
            <person name="Teng C."/>
            <person name="Yan Y."/>
            <person name="Ping S."/>
            <person name="Wang Y."/>
            <person name="Lin M."/>
        </authorList>
    </citation>
    <scope>NUCLEOTIDE SEQUENCE [LARGE SCALE GENOMIC DNA]</scope>
    <source>
        <strain evidence="1 2">I-0</strain>
    </source>
</reference>
<dbReference type="KEGG" id="dgo:DGo_CA0686"/>
<dbReference type="AlphaFoldDB" id="H8GXF3"/>
<sequence>MTELARLKSRRPETRGLLLGLALLCSGTAWGLAPQQVLHLSLQVEARCEVAGQTPDVLTLRCTRGYQPTEEAAALLGLATSPLQPVRLLGVRRDESGGDLVDYRRLARPEGYQLDFY</sequence>
<accession>H8GXF3</accession>
<gene>
    <name evidence="1" type="ordered locus">DGo_CA0686</name>
</gene>
<evidence type="ECO:0000313" key="2">
    <source>
        <dbReference type="Proteomes" id="UP000007575"/>
    </source>
</evidence>
<dbReference type="HOGENOM" id="CLU_2080932_0_0_0"/>
<organism evidence="1 2">
    <name type="scientific">Deinococcus gobiensis (strain DSM 21396 / JCM 16679 / CGMCC 1.7299 / I-0)</name>
    <dbReference type="NCBI Taxonomy" id="745776"/>
    <lineage>
        <taxon>Bacteria</taxon>
        <taxon>Thermotogati</taxon>
        <taxon>Deinococcota</taxon>
        <taxon>Deinococci</taxon>
        <taxon>Deinococcales</taxon>
        <taxon>Deinococcaceae</taxon>
        <taxon>Deinococcus</taxon>
    </lineage>
</organism>
<name>H8GXF3_DEIGI</name>
<dbReference type="PATRIC" id="fig|745776.4.peg.703"/>
<protein>
    <submittedName>
        <fullName evidence="1">Uncharacterized protein</fullName>
    </submittedName>
</protein>
<evidence type="ECO:0000313" key="1">
    <source>
        <dbReference type="EMBL" id="AFD24613.1"/>
    </source>
</evidence>
<dbReference type="RefSeq" id="WP_014684096.1">
    <property type="nucleotide sequence ID" value="NC_017790.1"/>
</dbReference>
<keyword evidence="2" id="KW-1185">Reference proteome</keyword>
<dbReference type="EMBL" id="CP002191">
    <property type="protein sequence ID" value="AFD24613.1"/>
    <property type="molecule type" value="Genomic_DNA"/>
</dbReference>